<dbReference type="FunFam" id="3.40.50.1000:FF:000019">
    <property type="entry name" value="Mitochondrial import inner membrane translocase subunit TIM50"/>
    <property type="match status" value="1"/>
</dbReference>
<accession>A0A8C4QMT3</accession>
<evidence type="ECO:0000256" key="12">
    <source>
        <dbReference type="RuleBase" id="RU365079"/>
    </source>
</evidence>
<sequence>MAAPLRSMCGSRGLRVWDAFTRVVTSQGVRRPFVSYSKDSQQDEVGDRTVPSVPGGGSGLGLAGARMTGTGLAGRLRAEVQVGEKNQQQQENKSEEEEEKQEKQKQNMAYAKKVALRMSGVMLLSGGVAVVYVFEVNVVQHLKRSWKYFKDYRQMIIEPTSLKLLPEPLNEPYYQPPYTLAIELTGILLHPEWSLRTGWRFKKRPGIDFLLQQLAPYYEIVIYTSETGMTAFPLVDSIDRQGYIMYRLFRDATRYMDGHHVKDLSCLNRDLSRVIMVDCSRDSFKLQPYNGVALTKWDGNSDDRALYDLAAFLRTIALSKVEDVRQVLEHYSLESDPLEVFKRRQVQLQEEQQQKAVELSQQTQKKSFLNSVSGKFWHR</sequence>
<name>A0A8C4QMT3_EPTBU</name>
<evidence type="ECO:0000256" key="4">
    <source>
        <dbReference type="ARBA" id="ARBA00022692"/>
    </source>
</evidence>
<dbReference type="Gene3D" id="3.40.50.1000">
    <property type="entry name" value="HAD superfamily/HAD-like"/>
    <property type="match status" value="1"/>
</dbReference>
<evidence type="ECO:0000256" key="9">
    <source>
        <dbReference type="ARBA" id="ARBA00023010"/>
    </source>
</evidence>
<evidence type="ECO:0000256" key="5">
    <source>
        <dbReference type="ARBA" id="ARBA00022792"/>
    </source>
</evidence>
<evidence type="ECO:0000256" key="13">
    <source>
        <dbReference type="SAM" id="MobiDB-lite"/>
    </source>
</evidence>
<evidence type="ECO:0000256" key="1">
    <source>
        <dbReference type="ARBA" id="ARBA00004434"/>
    </source>
</evidence>
<evidence type="ECO:0000313" key="16">
    <source>
        <dbReference type="Proteomes" id="UP000694388"/>
    </source>
</evidence>
<evidence type="ECO:0000256" key="2">
    <source>
        <dbReference type="ARBA" id="ARBA00006344"/>
    </source>
</evidence>
<dbReference type="GO" id="GO:0015031">
    <property type="term" value="P:protein transport"/>
    <property type="evidence" value="ECO:0007669"/>
    <property type="project" value="UniProtKB-KW"/>
</dbReference>
<protein>
    <recommendedName>
        <fullName evidence="12">Mitochondrial import inner membrane translocase subunit TIM50</fullName>
    </recommendedName>
</protein>
<feature type="region of interest" description="Disordered" evidence="13">
    <location>
        <begin position="82"/>
        <end position="104"/>
    </location>
</feature>
<dbReference type="Proteomes" id="UP000694388">
    <property type="component" value="Unplaced"/>
</dbReference>
<reference evidence="15" key="2">
    <citation type="submission" date="2025-09" db="UniProtKB">
        <authorList>
            <consortium name="Ensembl"/>
        </authorList>
    </citation>
    <scope>IDENTIFICATION</scope>
</reference>
<feature type="transmembrane region" description="Helical" evidence="12">
    <location>
        <begin position="114"/>
        <end position="134"/>
    </location>
</feature>
<feature type="region of interest" description="Disordered" evidence="13">
    <location>
        <begin position="37"/>
        <end position="61"/>
    </location>
</feature>
<organism evidence="15 16">
    <name type="scientific">Eptatretus burgeri</name>
    <name type="common">Inshore hagfish</name>
    <dbReference type="NCBI Taxonomy" id="7764"/>
    <lineage>
        <taxon>Eukaryota</taxon>
        <taxon>Metazoa</taxon>
        <taxon>Chordata</taxon>
        <taxon>Craniata</taxon>
        <taxon>Vertebrata</taxon>
        <taxon>Cyclostomata</taxon>
        <taxon>Myxini</taxon>
        <taxon>Myxiniformes</taxon>
        <taxon>Myxinidae</taxon>
        <taxon>Eptatretinae</taxon>
        <taxon>Eptatretus</taxon>
    </lineage>
</organism>
<evidence type="ECO:0000256" key="10">
    <source>
        <dbReference type="ARBA" id="ARBA00023128"/>
    </source>
</evidence>
<dbReference type="Ensembl" id="ENSEBUT00000017792.1">
    <property type="protein sequence ID" value="ENSEBUP00000017216.1"/>
    <property type="gene ID" value="ENSEBUG00000010754.1"/>
</dbReference>
<dbReference type="SMART" id="SM00577">
    <property type="entry name" value="CPDc"/>
    <property type="match status" value="1"/>
</dbReference>
<keyword evidence="5" id="KW-0999">Mitochondrion inner membrane</keyword>
<dbReference type="GeneTree" id="ENSGT01040000240503"/>
<reference evidence="15" key="1">
    <citation type="submission" date="2025-08" db="UniProtKB">
        <authorList>
            <consortium name="Ensembl"/>
        </authorList>
    </citation>
    <scope>IDENTIFICATION</scope>
</reference>
<comment type="subcellular location">
    <subcellularLocation>
        <location evidence="1 12">Mitochondrion inner membrane</location>
        <topology evidence="1 12">Single-pass membrane protein</topology>
    </subcellularLocation>
</comment>
<evidence type="ECO:0000256" key="11">
    <source>
        <dbReference type="ARBA" id="ARBA00023136"/>
    </source>
</evidence>
<dbReference type="SUPFAM" id="SSF56784">
    <property type="entry name" value="HAD-like"/>
    <property type="match status" value="1"/>
</dbReference>
<dbReference type="PANTHER" id="PTHR12210">
    <property type="entry name" value="DULLARD PROTEIN PHOSPHATASE"/>
    <property type="match status" value="1"/>
</dbReference>
<keyword evidence="11 12" id="KW-0472">Membrane</keyword>
<evidence type="ECO:0000256" key="7">
    <source>
        <dbReference type="ARBA" id="ARBA00022946"/>
    </source>
</evidence>
<keyword evidence="6 12" id="KW-0653">Protein transport</keyword>
<keyword evidence="8 12" id="KW-1133">Transmembrane helix</keyword>
<dbReference type="PROSITE" id="PS50969">
    <property type="entry name" value="FCP1"/>
    <property type="match status" value="1"/>
</dbReference>
<dbReference type="GO" id="GO:0005744">
    <property type="term" value="C:TIM23 mitochondrial import inner membrane translocase complex"/>
    <property type="evidence" value="ECO:0007669"/>
    <property type="project" value="UniProtKB-UniRule"/>
</dbReference>
<dbReference type="InterPro" id="IPR050365">
    <property type="entry name" value="TIM50"/>
</dbReference>
<evidence type="ECO:0000256" key="3">
    <source>
        <dbReference type="ARBA" id="ARBA00022448"/>
    </source>
</evidence>
<keyword evidence="7 12" id="KW-0809">Transit peptide</keyword>
<dbReference type="InterPro" id="IPR023214">
    <property type="entry name" value="HAD_sf"/>
</dbReference>
<keyword evidence="4 12" id="KW-0812">Transmembrane</keyword>
<dbReference type="AlphaFoldDB" id="A0A8C4QMT3"/>
<evidence type="ECO:0000256" key="8">
    <source>
        <dbReference type="ARBA" id="ARBA00022989"/>
    </source>
</evidence>
<comment type="subunit">
    <text evidence="12">Component of the TIM23 complex.</text>
</comment>
<comment type="function">
    <text evidence="12">Essential component of the TIM23 complex, a complex that mediates the translocation of transit peptide-containing proteins across the mitochondrial inner membrane.</text>
</comment>
<proteinExistence type="inferred from homology"/>
<keyword evidence="3 12" id="KW-0813">Transport</keyword>
<dbReference type="CDD" id="cd07521">
    <property type="entry name" value="HAD_FCP1-like"/>
    <property type="match status" value="1"/>
</dbReference>
<dbReference type="Pfam" id="PF03031">
    <property type="entry name" value="NIF"/>
    <property type="match status" value="1"/>
</dbReference>
<evidence type="ECO:0000256" key="6">
    <source>
        <dbReference type="ARBA" id="ARBA00022927"/>
    </source>
</evidence>
<evidence type="ECO:0000259" key="14">
    <source>
        <dbReference type="PROSITE" id="PS50969"/>
    </source>
</evidence>
<evidence type="ECO:0000313" key="15">
    <source>
        <dbReference type="Ensembl" id="ENSEBUP00000017216.1"/>
    </source>
</evidence>
<keyword evidence="16" id="KW-1185">Reference proteome</keyword>
<keyword evidence="9 12" id="KW-0811">Translocation</keyword>
<comment type="similarity">
    <text evidence="2 12">Belongs to the TIM50 family.</text>
</comment>
<dbReference type="InterPro" id="IPR036412">
    <property type="entry name" value="HAD-like_sf"/>
</dbReference>
<dbReference type="InterPro" id="IPR004274">
    <property type="entry name" value="FCP1_dom"/>
</dbReference>
<feature type="domain" description="FCP1 homology" evidence="14">
    <location>
        <begin position="173"/>
        <end position="316"/>
    </location>
</feature>
<keyword evidence="10 12" id="KW-0496">Mitochondrion</keyword>